<gene>
    <name evidence="2" type="ORF">CR513_44845</name>
</gene>
<protein>
    <submittedName>
        <fullName evidence="2">Uncharacterized protein</fullName>
    </submittedName>
</protein>
<dbReference type="OrthoDB" id="1546605at2759"/>
<proteinExistence type="predicted"/>
<feature type="region of interest" description="Disordered" evidence="1">
    <location>
        <begin position="1"/>
        <end position="25"/>
    </location>
</feature>
<accession>A0A371FAY5</accession>
<evidence type="ECO:0000313" key="2">
    <source>
        <dbReference type="EMBL" id="RDX75293.1"/>
    </source>
</evidence>
<feature type="non-terminal residue" evidence="2">
    <location>
        <position position="1"/>
    </location>
</feature>
<feature type="compositionally biased region" description="Basic residues" evidence="1">
    <location>
        <begin position="1"/>
        <end position="11"/>
    </location>
</feature>
<name>A0A371FAY5_MUCPR</name>
<sequence length="145" mass="16204">MVQPQNKKKKHSMETRTTDSNAVTTLHTSSSTIDTLITPDHLINLSGDHRGVMYDANIPDTLENSHIAQRNVDAITPSFSSKGVLTRDVIWLGQTYSKLLYMGEEFIQSGTYECISSGINRARFFKSFSFCKMQAVPVVTNIQSN</sequence>
<organism evidence="2 3">
    <name type="scientific">Mucuna pruriens</name>
    <name type="common">Velvet bean</name>
    <name type="synonym">Dolichos pruriens</name>
    <dbReference type="NCBI Taxonomy" id="157652"/>
    <lineage>
        <taxon>Eukaryota</taxon>
        <taxon>Viridiplantae</taxon>
        <taxon>Streptophyta</taxon>
        <taxon>Embryophyta</taxon>
        <taxon>Tracheophyta</taxon>
        <taxon>Spermatophyta</taxon>
        <taxon>Magnoliopsida</taxon>
        <taxon>eudicotyledons</taxon>
        <taxon>Gunneridae</taxon>
        <taxon>Pentapetalae</taxon>
        <taxon>rosids</taxon>
        <taxon>fabids</taxon>
        <taxon>Fabales</taxon>
        <taxon>Fabaceae</taxon>
        <taxon>Papilionoideae</taxon>
        <taxon>50 kb inversion clade</taxon>
        <taxon>NPAAA clade</taxon>
        <taxon>indigoferoid/millettioid clade</taxon>
        <taxon>Phaseoleae</taxon>
        <taxon>Mucuna</taxon>
    </lineage>
</organism>
<reference evidence="2" key="1">
    <citation type="submission" date="2018-05" db="EMBL/GenBank/DDBJ databases">
        <title>Draft genome of Mucuna pruriens seed.</title>
        <authorList>
            <person name="Nnadi N.E."/>
            <person name="Vos R."/>
            <person name="Hasami M.H."/>
            <person name="Devisetty U.K."/>
            <person name="Aguiy J.C."/>
        </authorList>
    </citation>
    <scope>NUCLEOTIDE SEQUENCE [LARGE SCALE GENOMIC DNA]</scope>
    <source>
        <strain evidence="2">JCA_2017</strain>
    </source>
</reference>
<evidence type="ECO:0000313" key="3">
    <source>
        <dbReference type="Proteomes" id="UP000257109"/>
    </source>
</evidence>
<dbReference type="EMBL" id="QJKJ01009881">
    <property type="protein sequence ID" value="RDX75293.1"/>
    <property type="molecule type" value="Genomic_DNA"/>
</dbReference>
<keyword evidence="3" id="KW-1185">Reference proteome</keyword>
<dbReference type="AlphaFoldDB" id="A0A371FAY5"/>
<comment type="caution">
    <text evidence="2">The sequence shown here is derived from an EMBL/GenBank/DDBJ whole genome shotgun (WGS) entry which is preliminary data.</text>
</comment>
<dbReference type="Proteomes" id="UP000257109">
    <property type="component" value="Unassembled WGS sequence"/>
</dbReference>
<evidence type="ECO:0000256" key="1">
    <source>
        <dbReference type="SAM" id="MobiDB-lite"/>
    </source>
</evidence>